<proteinExistence type="predicted"/>
<evidence type="ECO:0000259" key="1">
    <source>
        <dbReference type="Pfam" id="PF00534"/>
    </source>
</evidence>
<reference evidence="3 4" key="1">
    <citation type="submission" date="2016-10" db="EMBL/GenBank/DDBJ databases">
        <authorList>
            <person name="Varghese N."/>
            <person name="Submissions S."/>
        </authorList>
    </citation>
    <scope>NUCLEOTIDE SEQUENCE [LARGE SCALE GENOMIC DNA]</scope>
    <source>
        <strain evidence="3 4">DSM 13796</strain>
    </source>
</reference>
<dbReference type="PANTHER" id="PTHR45947">
    <property type="entry name" value="SULFOQUINOVOSYL TRANSFERASE SQD2"/>
    <property type="match status" value="1"/>
</dbReference>
<feature type="domain" description="Glycosyl transferase family 1" evidence="1">
    <location>
        <begin position="191"/>
        <end position="349"/>
    </location>
</feature>
<evidence type="ECO:0000313" key="4">
    <source>
        <dbReference type="Proteomes" id="UP000182762"/>
    </source>
</evidence>
<dbReference type="InterPro" id="IPR050194">
    <property type="entry name" value="Glycosyltransferase_grp1"/>
</dbReference>
<sequence length="381" mass="43771">MKIAIFTDTFTPDVNGVAKTLKRLTEHLRNEHISFQLFAPDSTGEKPYSLNVHRFMSLPFFLYPQCRLALPNMLKIRQQLQSFKPDIIHVATPFNVGLCGIHYAKKFNVPLVGSYHTDFDQYLSYYDLEFLSPLVWKYMRWFHRSMKTIFVPSQDTKETLMRHGFSNLSIWSRGVDHRLFHPHYPKKNVRDAYHIKEPYVITYVGRLAPEKNLELLMNVAQSLPSKLRDKIHWLIIGDGPMKKQLEQKAPRNMSFTGFLKSKEIASLYAASDLFFFPSTTETFGNVVLEAAASGIPTVAANAGGVKSIVKDRKTGFLCDPTNPDEFIKAVTYLLTQHHDRLQMGHEARHYALTQTWDKIFTNLLTQYEETISVASTTSKLA</sequence>
<dbReference type="GeneID" id="93709647"/>
<dbReference type="SUPFAM" id="SSF53756">
    <property type="entry name" value="UDP-Glycosyltransferase/glycogen phosphorylase"/>
    <property type="match status" value="1"/>
</dbReference>
<dbReference type="CDD" id="cd03814">
    <property type="entry name" value="GT4-like"/>
    <property type="match status" value="1"/>
</dbReference>
<dbReference type="Gene3D" id="3.40.50.2000">
    <property type="entry name" value="Glycogen Phosphorylase B"/>
    <property type="match status" value="2"/>
</dbReference>
<evidence type="ECO:0000259" key="2">
    <source>
        <dbReference type="Pfam" id="PF13439"/>
    </source>
</evidence>
<dbReference type="PANTHER" id="PTHR45947:SF3">
    <property type="entry name" value="SULFOQUINOVOSYL TRANSFERASE SQD2"/>
    <property type="match status" value="1"/>
</dbReference>
<dbReference type="InterPro" id="IPR001296">
    <property type="entry name" value="Glyco_trans_1"/>
</dbReference>
<dbReference type="Proteomes" id="UP000182762">
    <property type="component" value="Unassembled WGS sequence"/>
</dbReference>
<feature type="domain" description="Glycosyltransferase subfamily 4-like N-terminal" evidence="2">
    <location>
        <begin position="14"/>
        <end position="177"/>
    </location>
</feature>
<dbReference type="Pfam" id="PF00534">
    <property type="entry name" value="Glycos_transf_1"/>
    <property type="match status" value="1"/>
</dbReference>
<protein>
    <submittedName>
        <fullName evidence="3">Glycosyltransferase involved in cell wall bisynthesis</fullName>
    </submittedName>
</protein>
<name>A0A1I5X487_9BACI</name>
<dbReference type="InterPro" id="IPR028098">
    <property type="entry name" value="Glyco_trans_4-like_N"/>
</dbReference>
<keyword evidence="4" id="KW-1185">Reference proteome</keyword>
<accession>A0A1I5X487</accession>
<dbReference type="RefSeq" id="WP_061802303.1">
    <property type="nucleotide sequence ID" value="NZ_FOXX01000001.1"/>
</dbReference>
<comment type="caution">
    <text evidence="3">The sequence shown here is derived from an EMBL/GenBank/DDBJ whole genome shotgun (WGS) entry which is preliminary data.</text>
</comment>
<dbReference type="EMBL" id="FOXX01000001">
    <property type="protein sequence ID" value="SFQ26758.1"/>
    <property type="molecule type" value="Genomic_DNA"/>
</dbReference>
<evidence type="ECO:0000313" key="3">
    <source>
        <dbReference type="EMBL" id="SFQ26758.1"/>
    </source>
</evidence>
<organism evidence="3 4">
    <name type="scientific">Priestia endophytica DSM 13796</name>
    <dbReference type="NCBI Taxonomy" id="1121089"/>
    <lineage>
        <taxon>Bacteria</taxon>
        <taxon>Bacillati</taxon>
        <taxon>Bacillota</taxon>
        <taxon>Bacilli</taxon>
        <taxon>Bacillales</taxon>
        <taxon>Bacillaceae</taxon>
        <taxon>Priestia</taxon>
    </lineage>
</organism>
<gene>
    <name evidence="3" type="ORF">SAMN02745910_00896</name>
</gene>
<dbReference type="Pfam" id="PF13439">
    <property type="entry name" value="Glyco_transf_4"/>
    <property type="match status" value="1"/>
</dbReference>